<dbReference type="EC" id="2.7.1.-" evidence="5"/>
<keyword evidence="2 4" id="KW-0808">Transferase</keyword>
<dbReference type="InterPro" id="IPR018193">
    <property type="entry name" value="Glyc_kinase_flavodox-like_fold"/>
</dbReference>
<dbReference type="GO" id="GO:0031388">
    <property type="term" value="P:organic acid phosphorylation"/>
    <property type="evidence" value="ECO:0007669"/>
    <property type="project" value="UniProtKB-UniRule"/>
</dbReference>
<dbReference type="InterPro" id="IPR004381">
    <property type="entry name" value="Glycerate_kinase"/>
</dbReference>
<proteinExistence type="inferred from homology"/>
<dbReference type="PANTHER" id="PTHR21599:SF0">
    <property type="entry name" value="GLYCERATE KINASE"/>
    <property type="match status" value="1"/>
</dbReference>
<evidence type="ECO:0000313" key="6">
    <source>
        <dbReference type="Proteomes" id="UP000503540"/>
    </source>
</evidence>
<dbReference type="Proteomes" id="UP000503540">
    <property type="component" value="Chromosome"/>
</dbReference>
<dbReference type="AlphaFoldDB" id="A0A6G9YET6"/>
<dbReference type="GO" id="GO:0008887">
    <property type="term" value="F:glycerate kinase activity"/>
    <property type="evidence" value="ECO:0007669"/>
    <property type="project" value="UniProtKB-UniRule"/>
</dbReference>
<name>A0A6G9YET6_9NOCA</name>
<dbReference type="Gene3D" id="3.90.1510.10">
    <property type="entry name" value="Glycerate kinase, domain 2"/>
    <property type="match status" value="1"/>
</dbReference>
<gene>
    <name evidence="5" type="ORF">F5544_19220</name>
</gene>
<dbReference type="Pfam" id="PF02595">
    <property type="entry name" value="Gly_kinase"/>
    <property type="match status" value="1"/>
</dbReference>
<evidence type="ECO:0000313" key="5">
    <source>
        <dbReference type="EMBL" id="QIS11712.1"/>
    </source>
</evidence>
<evidence type="ECO:0000256" key="3">
    <source>
        <dbReference type="ARBA" id="ARBA00022777"/>
    </source>
</evidence>
<dbReference type="Gene3D" id="3.40.50.10350">
    <property type="entry name" value="Glycerate kinase, domain 1"/>
    <property type="match status" value="1"/>
</dbReference>
<keyword evidence="6" id="KW-1185">Reference proteome</keyword>
<dbReference type="InterPro" id="IPR018197">
    <property type="entry name" value="Glycerate_kinase_RE-like"/>
</dbReference>
<keyword evidence="3 4" id="KW-0418">Kinase</keyword>
<evidence type="ECO:0000256" key="1">
    <source>
        <dbReference type="ARBA" id="ARBA00006284"/>
    </source>
</evidence>
<comment type="similarity">
    <text evidence="1 4">Belongs to the glycerate kinase type-1 family.</text>
</comment>
<dbReference type="RefSeq" id="WP_167474485.1">
    <property type="nucleotide sequence ID" value="NZ_CP046172.1"/>
</dbReference>
<dbReference type="PANTHER" id="PTHR21599">
    <property type="entry name" value="GLYCERATE KINASE"/>
    <property type="match status" value="1"/>
</dbReference>
<dbReference type="SUPFAM" id="SSF110738">
    <property type="entry name" value="Glycerate kinase I"/>
    <property type="match status" value="1"/>
</dbReference>
<protein>
    <submittedName>
        <fullName evidence="5">Glycerate kinase</fullName>
        <ecNumber evidence="5">2.7.1.-</ecNumber>
    </submittedName>
</protein>
<dbReference type="PIRSF" id="PIRSF006078">
    <property type="entry name" value="GlxK"/>
    <property type="match status" value="1"/>
</dbReference>
<dbReference type="InterPro" id="IPR036129">
    <property type="entry name" value="Glycerate_kinase_sf"/>
</dbReference>
<organism evidence="5 6">
    <name type="scientific">Nocardia arthritidis</name>
    <dbReference type="NCBI Taxonomy" id="228602"/>
    <lineage>
        <taxon>Bacteria</taxon>
        <taxon>Bacillati</taxon>
        <taxon>Actinomycetota</taxon>
        <taxon>Actinomycetes</taxon>
        <taxon>Mycobacteriales</taxon>
        <taxon>Nocardiaceae</taxon>
        <taxon>Nocardia</taxon>
    </lineage>
</organism>
<dbReference type="EMBL" id="CP046172">
    <property type="protein sequence ID" value="QIS11712.1"/>
    <property type="molecule type" value="Genomic_DNA"/>
</dbReference>
<dbReference type="KEGG" id="nah:F5544_19220"/>
<evidence type="ECO:0000256" key="2">
    <source>
        <dbReference type="ARBA" id="ARBA00022679"/>
    </source>
</evidence>
<reference evidence="5 6" key="1">
    <citation type="journal article" date="2019" name="ACS Chem. Biol.">
        <title>Identification and Mobilization of a Cryptic Antibiotic Biosynthesis Gene Locus from a Human-Pathogenic Nocardia Isolate.</title>
        <authorList>
            <person name="Herisse M."/>
            <person name="Ishida K."/>
            <person name="Porter J.L."/>
            <person name="Howden B."/>
            <person name="Hertweck C."/>
            <person name="Stinear T.P."/>
            <person name="Pidot S.J."/>
        </authorList>
    </citation>
    <scope>NUCLEOTIDE SEQUENCE [LARGE SCALE GENOMIC DNA]</scope>
    <source>
        <strain evidence="5 6">AUSMDU00012717</strain>
    </source>
</reference>
<accession>A0A6G9YET6</accession>
<dbReference type="NCBIfam" id="TIGR00045">
    <property type="entry name" value="glycerate kinase"/>
    <property type="match status" value="1"/>
</dbReference>
<sequence length="393" mass="39753">MTGPGAPRKLWQEGHIVLAPDKFKGSLTAPEVAAHLAAGLRRVRPHLPVVVAPVADGGDGTVDAVVASGFARFQTNVTGPLGDPVVASFAMRGDSAVVELAEASGLRRAPEPTSETALAATSFGTGELIRAAAARGARRIVLGLGGSACTDGGVGLLSALGARFVDERGRPIPPGGAGLRTVARIDTTDLLRVPVTVASDVDNPLLGPRGAANVYARQKGASEADIAELESGLAHLAHIVRRDLGIDVADTPGAGAAGGVGYAALAFLGAAVRPGIELILDELGFAEQVEGARLVITGEGSLDRQTLHGKAPVGVARAAAAAGVAVVAVAGRRELTDGQLRGAGIAAAYALTDLEPDPAVCMREAGPLLARLAADIAGEWLGDPLRAERRQHV</sequence>
<evidence type="ECO:0000256" key="4">
    <source>
        <dbReference type="PIRNR" id="PIRNR006078"/>
    </source>
</evidence>